<sequence>MKAMYLLVVLAAVIFSVIECTPLEEENERSARILGLLGGGGGGADPGSLLGGLFSGLLGSDGLIGNLLGGKGGFLGGLLGGLLKPVLGIVVGVIKSVLGVVTGIVSSVSGKSEKEQASIFDTYPLNQLCPACPALKDAKTIQGCKAHCAAKGWKSRGK</sequence>
<feature type="chain" id="PRO_5002110711" evidence="1">
    <location>
        <begin position="21"/>
        <end position="158"/>
    </location>
</feature>
<organism evidence="2">
    <name type="scientific">Arion vulgaris</name>
    <dbReference type="NCBI Taxonomy" id="1028688"/>
    <lineage>
        <taxon>Eukaryota</taxon>
        <taxon>Metazoa</taxon>
        <taxon>Spiralia</taxon>
        <taxon>Lophotrochozoa</taxon>
        <taxon>Mollusca</taxon>
        <taxon>Gastropoda</taxon>
        <taxon>Heterobranchia</taxon>
        <taxon>Euthyneura</taxon>
        <taxon>Panpulmonata</taxon>
        <taxon>Eupulmonata</taxon>
        <taxon>Stylommatophora</taxon>
        <taxon>Helicina</taxon>
        <taxon>Arionoidea</taxon>
        <taxon>Arionidae</taxon>
        <taxon>Arion</taxon>
    </lineage>
</organism>
<name>A0A0B6XYT6_9EUPU</name>
<dbReference type="EMBL" id="HACG01002382">
    <property type="protein sequence ID" value="CEK49247.1"/>
    <property type="molecule type" value="Transcribed_RNA"/>
</dbReference>
<protein>
    <submittedName>
        <fullName evidence="2">Uncharacterized protein</fullName>
    </submittedName>
</protein>
<accession>A0A0B6XYT6</accession>
<evidence type="ECO:0000256" key="1">
    <source>
        <dbReference type="SAM" id="SignalP"/>
    </source>
</evidence>
<keyword evidence="1" id="KW-0732">Signal</keyword>
<reference evidence="2" key="1">
    <citation type="submission" date="2014-12" db="EMBL/GenBank/DDBJ databases">
        <title>Insight into the proteome of Arion vulgaris.</title>
        <authorList>
            <person name="Aradska J."/>
            <person name="Bulat T."/>
            <person name="Smidak R."/>
            <person name="Sarate P."/>
            <person name="Gangsoo J."/>
            <person name="Sialana F."/>
            <person name="Bilban M."/>
            <person name="Lubec G."/>
        </authorList>
    </citation>
    <scope>NUCLEOTIDE SEQUENCE</scope>
    <source>
        <tissue evidence="2">Skin</tissue>
    </source>
</reference>
<proteinExistence type="predicted"/>
<gene>
    <name evidence="2" type="primary">ORF6997</name>
</gene>
<evidence type="ECO:0000313" key="2">
    <source>
        <dbReference type="EMBL" id="CEK49247.1"/>
    </source>
</evidence>
<feature type="signal peptide" evidence="1">
    <location>
        <begin position="1"/>
        <end position="20"/>
    </location>
</feature>
<dbReference type="AlphaFoldDB" id="A0A0B6XYT6"/>